<dbReference type="NCBIfam" id="TIGR01646">
    <property type="entry name" value="vgr_GE"/>
    <property type="match status" value="1"/>
</dbReference>
<dbReference type="AlphaFoldDB" id="A0A518B2W2"/>
<dbReference type="Gene3D" id="4.10.220.110">
    <property type="match status" value="1"/>
</dbReference>
<dbReference type="Gene3D" id="2.30.110.50">
    <property type="match status" value="1"/>
</dbReference>
<dbReference type="SUPFAM" id="SSF69349">
    <property type="entry name" value="Phage fibre proteins"/>
    <property type="match status" value="1"/>
</dbReference>
<name>A0A518B2W2_9BACT</name>
<accession>A0A518B2W2</accession>
<feature type="domain" description="Gp5/Type VI secretion system Vgr protein OB-fold" evidence="3">
    <location>
        <begin position="415"/>
        <end position="476"/>
    </location>
</feature>
<evidence type="ECO:0000313" key="5">
    <source>
        <dbReference type="Proteomes" id="UP000317093"/>
    </source>
</evidence>
<dbReference type="Pfam" id="PF05954">
    <property type="entry name" value="Phage_GPD"/>
    <property type="match status" value="1"/>
</dbReference>
<dbReference type="Gene3D" id="3.55.50.10">
    <property type="entry name" value="Baseplate protein-like domains"/>
    <property type="match status" value="1"/>
</dbReference>
<organism evidence="4 5">
    <name type="scientific">Kolteria novifilia</name>
    <dbReference type="NCBI Taxonomy" id="2527975"/>
    <lineage>
        <taxon>Bacteria</taxon>
        <taxon>Pseudomonadati</taxon>
        <taxon>Planctomycetota</taxon>
        <taxon>Planctomycetia</taxon>
        <taxon>Kolteriales</taxon>
        <taxon>Kolteriaceae</taxon>
        <taxon>Kolteria</taxon>
    </lineage>
</organism>
<dbReference type="Pfam" id="PF04717">
    <property type="entry name" value="Phage_base_V"/>
    <property type="match status" value="1"/>
</dbReference>
<keyword evidence="2" id="KW-0812">Transmembrane</keyword>
<dbReference type="RefSeq" id="WP_419193482.1">
    <property type="nucleotide sequence ID" value="NZ_CP036279.1"/>
</dbReference>
<evidence type="ECO:0000256" key="2">
    <source>
        <dbReference type="SAM" id="Phobius"/>
    </source>
</evidence>
<dbReference type="SUPFAM" id="SSF69255">
    <property type="entry name" value="gp5 N-terminal domain-like"/>
    <property type="match status" value="1"/>
</dbReference>
<sequence>MRSDSLNPRSLRLNTSLPDGVLSVRRLRGQEAIGDLYRFEIDLVARPETSVSPETLLGKSATLVIQLPDQPVRRINGIIGEFTQGQTGELYTSYRAVLVPRFWLLTKDRRTRAFQQMSVTDIAIKVLRDAGVEVEVHDLGTYVAQNFCVQYRESTFNFVQRILQESGLYYNWTHTEDAHRLIILDRTENTYAVAGQTWRFLPIAGGTRATGTISRWELRQELTAGEFQVRDLAFQLREQLVDAATPLIEKIEWASTTQALLGDANRKIAMVEHGPEFAQWFDDVGPSGEDSSADLGDLYGEGQKVVRRFMERHVAQGLGITGASDIAAIEAGKVLSTSNTPGGSGTFLVREVTHEAVQPVPWATAGEDSEPFSYQNTFDVLPTSSPYRPALTATKPKAGPEPAVVVGPREGHPHVDKHGRVRVAFSWSDDEQTNLSCWLRVGHAWAGKQRGHVHLPRVGDEVIVNFYQQDPDRPFVDHSVHNAESLHPRDLPDNNQQSVFRSAGLSDSSDFTGIAMDDLASHLQFFSSNDMSRTHGSNFYENVGGGKQSNIAGNRSSYLGPSIYKPMAPNVGSSSSSGSTSSKDKLAALHQRMMEQARSQSVSTGSSSKRGSSATSDANTSGDSGSGGVGGPAAWSASGDSTFDEISSEGDLTFGIFEMGAVGVNDTLILGTVNYPTINPIGLSFMSGIVSVEGAAIAGTLSGIWGNLAAVEVMGVPIATLGAYTRATYGPTSIIGHGPSVFSCPGSGAVYEATSALSVATAIFALLSFALDILKRFFNYWMDHKDGGTYSESRLEKVVLFQLAVMECQSIWFQLELLNYYLQDATQEFAVLSTTLLGWISTLFTFPALSWAIVETQFAAFFTAGFTRVIIVLIKSLIFLGIIIGILFATGTI</sequence>
<feature type="compositionally biased region" description="Low complexity" evidence="1">
    <location>
        <begin position="596"/>
        <end position="616"/>
    </location>
</feature>
<keyword evidence="2" id="KW-0472">Membrane</keyword>
<feature type="transmembrane region" description="Helical" evidence="2">
    <location>
        <begin position="835"/>
        <end position="854"/>
    </location>
</feature>
<gene>
    <name evidence="4" type="ORF">Pan216_21370</name>
</gene>
<dbReference type="InterPro" id="IPR006533">
    <property type="entry name" value="T6SS_Vgr_RhsGE"/>
</dbReference>
<keyword evidence="5" id="KW-1185">Reference proteome</keyword>
<dbReference type="SUPFAM" id="SSF69279">
    <property type="entry name" value="Phage tail proteins"/>
    <property type="match status" value="2"/>
</dbReference>
<dbReference type="Gene3D" id="2.40.50.230">
    <property type="entry name" value="Gp5 N-terminal domain"/>
    <property type="match status" value="1"/>
</dbReference>
<protein>
    <submittedName>
        <fullName evidence="4">Phage-related baseplate assembly protein</fullName>
    </submittedName>
</protein>
<dbReference type="KEGG" id="knv:Pan216_21370"/>
<proteinExistence type="predicted"/>
<reference evidence="4 5" key="1">
    <citation type="submission" date="2019-02" db="EMBL/GenBank/DDBJ databases">
        <title>Deep-cultivation of Planctomycetes and their phenomic and genomic characterization uncovers novel biology.</title>
        <authorList>
            <person name="Wiegand S."/>
            <person name="Jogler M."/>
            <person name="Boedeker C."/>
            <person name="Pinto D."/>
            <person name="Vollmers J."/>
            <person name="Rivas-Marin E."/>
            <person name="Kohn T."/>
            <person name="Peeters S.H."/>
            <person name="Heuer A."/>
            <person name="Rast P."/>
            <person name="Oberbeckmann S."/>
            <person name="Bunk B."/>
            <person name="Jeske O."/>
            <person name="Meyerdierks A."/>
            <person name="Storesund J.E."/>
            <person name="Kallscheuer N."/>
            <person name="Luecker S."/>
            <person name="Lage O.M."/>
            <person name="Pohl T."/>
            <person name="Merkel B.J."/>
            <person name="Hornburger P."/>
            <person name="Mueller R.-W."/>
            <person name="Bruemmer F."/>
            <person name="Labrenz M."/>
            <person name="Spormann A.M."/>
            <person name="Op den Camp H."/>
            <person name="Overmann J."/>
            <person name="Amann R."/>
            <person name="Jetten M.S.M."/>
            <person name="Mascher T."/>
            <person name="Medema M.H."/>
            <person name="Devos D.P."/>
            <person name="Kaster A.-K."/>
            <person name="Ovreas L."/>
            <person name="Rohde M."/>
            <person name="Galperin M.Y."/>
            <person name="Jogler C."/>
        </authorList>
    </citation>
    <scope>NUCLEOTIDE SEQUENCE [LARGE SCALE GENOMIC DNA]</scope>
    <source>
        <strain evidence="4 5">Pan216</strain>
    </source>
</reference>
<feature type="transmembrane region" description="Helical" evidence="2">
    <location>
        <begin position="866"/>
        <end position="889"/>
    </location>
</feature>
<evidence type="ECO:0000256" key="1">
    <source>
        <dbReference type="SAM" id="MobiDB-lite"/>
    </source>
</evidence>
<keyword evidence="2" id="KW-1133">Transmembrane helix</keyword>
<dbReference type="InterPro" id="IPR037026">
    <property type="entry name" value="Vgr_OB-fold_dom_sf"/>
</dbReference>
<evidence type="ECO:0000313" key="4">
    <source>
        <dbReference type="EMBL" id="QDU61282.1"/>
    </source>
</evidence>
<evidence type="ECO:0000259" key="3">
    <source>
        <dbReference type="Pfam" id="PF04717"/>
    </source>
</evidence>
<feature type="region of interest" description="Disordered" evidence="1">
    <location>
        <begin position="591"/>
        <end position="642"/>
    </location>
</feature>
<dbReference type="EMBL" id="CP036279">
    <property type="protein sequence ID" value="QDU61282.1"/>
    <property type="molecule type" value="Genomic_DNA"/>
</dbReference>
<dbReference type="Proteomes" id="UP000317093">
    <property type="component" value="Chromosome"/>
</dbReference>
<feature type="transmembrane region" description="Helical" evidence="2">
    <location>
        <begin position="753"/>
        <end position="774"/>
    </location>
</feature>
<dbReference type="InterPro" id="IPR006531">
    <property type="entry name" value="Gp5/Vgr_OB"/>
</dbReference>